<sequence length="337" mass="39199">MADPGFAVKVTPELKEKINQFMKDADFDTNKEWFEHVISLYETHLLKQSDGTKHYTDDLDSISHHLTRVQETIVHIIKKSSDSLIDQETTWKNRYEALEQQLQASEDARTALSNQLTETVAQAQQDKKELEQLRKQSHLHETLISTLSNSLKDKDSEIGNLRNERNQWNAINYPSEIHRLKEESLNLQQQLQKQQHEMTLMRMEYEHKLEIERLKASAAPSHHTTTRINPQENHYDTLDVTDADTQAPKKRGRPRKDTSLLTVSGLQQPSTEFIVQLESNEVAAPEDELAEELFDDQDPYIPETDEYLQDLQQEEQTDNDQQLENQSEDEPEQADKI</sequence>
<name>A0A4P6ER97_9BACL</name>
<dbReference type="KEGG" id="pprt:ET464_00165"/>
<dbReference type="AlphaFoldDB" id="A0A4P6ER97"/>
<evidence type="ECO:0000256" key="1">
    <source>
        <dbReference type="SAM" id="Coils"/>
    </source>
</evidence>
<reference evidence="3 4" key="1">
    <citation type="submission" date="2019-01" db="EMBL/GenBank/DDBJ databases">
        <title>Genome sequencing of strain FW100M-2.</title>
        <authorList>
            <person name="Heo J."/>
            <person name="Kim S.-J."/>
            <person name="Kim J.-S."/>
            <person name="Hong S.-B."/>
            <person name="Kwon S.-W."/>
        </authorList>
    </citation>
    <scope>NUCLEOTIDE SEQUENCE [LARGE SCALE GENOMIC DNA]</scope>
    <source>
        <strain evidence="3 4">FW100M-2</strain>
    </source>
</reference>
<protein>
    <submittedName>
        <fullName evidence="3">Uncharacterized protein</fullName>
    </submittedName>
</protein>
<feature type="compositionally biased region" description="Acidic residues" evidence="2">
    <location>
        <begin position="326"/>
        <end position="337"/>
    </location>
</feature>
<evidence type="ECO:0000313" key="3">
    <source>
        <dbReference type="EMBL" id="QAY65036.1"/>
    </source>
</evidence>
<feature type="coiled-coil region" evidence="1">
    <location>
        <begin position="88"/>
        <end position="197"/>
    </location>
</feature>
<dbReference type="RefSeq" id="WP_129437177.1">
    <property type="nucleotide sequence ID" value="NZ_CP035492.1"/>
</dbReference>
<feature type="compositionally biased region" description="Polar residues" evidence="2">
    <location>
        <begin position="222"/>
        <end position="232"/>
    </location>
</feature>
<keyword evidence="4" id="KW-1185">Reference proteome</keyword>
<dbReference type="Proteomes" id="UP000293568">
    <property type="component" value="Chromosome"/>
</dbReference>
<keyword evidence="1" id="KW-0175">Coiled coil</keyword>
<gene>
    <name evidence="3" type="ORF">ET464_00165</name>
</gene>
<dbReference type="OrthoDB" id="2665551at2"/>
<feature type="region of interest" description="Disordered" evidence="2">
    <location>
        <begin position="293"/>
        <end position="337"/>
    </location>
</feature>
<evidence type="ECO:0000256" key="2">
    <source>
        <dbReference type="SAM" id="MobiDB-lite"/>
    </source>
</evidence>
<proteinExistence type="predicted"/>
<evidence type="ECO:0000313" key="4">
    <source>
        <dbReference type="Proteomes" id="UP000293568"/>
    </source>
</evidence>
<feature type="region of interest" description="Disordered" evidence="2">
    <location>
        <begin position="216"/>
        <end position="264"/>
    </location>
</feature>
<dbReference type="EMBL" id="CP035492">
    <property type="protein sequence ID" value="QAY65036.1"/>
    <property type="molecule type" value="Genomic_DNA"/>
</dbReference>
<organism evidence="3 4">
    <name type="scientific">Paenibacillus protaetiae</name>
    <dbReference type="NCBI Taxonomy" id="2509456"/>
    <lineage>
        <taxon>Bacteria</taxon>
        <taxon>Bacillati</taxon>
        <taxon>Bacillota</taxon>
        <taxon>Bacilli</taxon>
        <taxon>Bacillales</taxon>
        <taxon>Paenibacillaceae</taxon>
        <taxon>Paenibacillus</taxon>
    </lineage>
</organism>
<feature type="compositionally biased region" description="Acidic residues" evidence="2">
    <location>
        <begin position="293"/>
        <end position="318"/>
    </location>
</feature>
<accession>A0A4P6ER97</accession>